<feature type="region of interest" description="Disordered" evidence="4">
    <location>
        <begin position="1244"/>
        <end position="1269"/>
    </location>
</feature>
<evidence type="ECO:0000256" key="4">
    <source>
        <dbReference type="SAM" id="MobiDB-lite"/>
    </source>
</evidence>
<feature type="compositionally biased region" description="Basic and acidic residues" evidence="4">
    <location>
        <begin position="1099"/>
        <end position="1112"/>
    </location>
</feature>
<comment type="subcellular location">
    <subcellularLocation>
        <location evidence="1">Host cell</location>
    </subcellularLocation>
    <subcellularLocation>
        <location evidence="2">Secreted</location>
    </subcellularLocation>
</comment>
<feature type="domain" description="Crinkler effector protein N-terminal" evidence="5">
    <location>
        <begin position="6"/>
        <end position="109"/>
    </location>
</feature>
<keyword evidence="7" id="KW-1185">Reference proteome</keyword>
<feature type="region of interest" description="Disordered" evidence="4">
    <location>
        <begin position="1908"/>
        <end position="1965"/>
    </location>
</feature>
<evidence type="ECO:0000313" key="7">
    <source>
        <dbReference type="Proteomes" id="UP000707451"/>
    </source>
</evidence>
<evidence type="ECO:0000256" key="2">
    <source>
        <dbReference type="ARBA" id="ARBA00004613"/>
    </source>
</evidence>
<dbReference type="InterPro" id="IPR027417">
    <property type="entry name" value="P-loop_NTPase"/>
</dbReference>
<dbReference type="GO" id="GO:0043657">
    <property type="term" value="C:host cell"/>
    <property type="evidence" value="ECO:0007669"/>
    <property type="project" value="UniProtKB-SubCell"/>
</dbReference>
<reference evidence="6" key="1">
    <citation type="submission" date="2021-06" db="EMBL/GenBank/DDBJ databases">
        <title>Genome Sequence of Mortierella hyaline Strain SCG-10, a Cold-Adapted, Nitrate-Reducing Fungus Isolated from Soil in Minnesota, USA.</title>
        <authorList>
            <person name="Aldossari N."/>
        </authorList>
    </citation>
    <scope>NUCLEOTIDE SEQUENCE</scope>
    <source>
        <strain evidence="6">SCG-10</strain>
    </source>
</reference>
<evidence type="ECO:0000256" key="3">
    <source>
        <dbReference type="ARBA" id="ARBA00022525"/>
    </source>
</evidence>
<keyword evidence="3" id="KW-0964">Secreted</keyword>
<feature type="compositionally biased region" description="Basic and acidic residues" evidence="4">
    <location>
        <begin position="791"/>
        <end position="808"/>
    </location>
</feature>
<feature type="region of interest" description="Disordered" evidence="4">
    <location>
        <begin position="791"/>
        <end position="822"/>
    </location>
</feature>
<dbReference type="SUPFAM" id="SSF52540">
    <property type="entry name" value="P-loop containing nucleoside triphosphate hydrolases"/>
    <property type="match status" value="1"/>
</dbReference>
<proteinExistence type="predicted"/>
<accession>A0A9P7XYD8</accession>
<sequence>MSNNLLNLFCLVDGEAATNAFPVEIESTKTIGDLKDFIRDKNAVEFTDVDAKSLTLWRVSIPITKGNEDTPILLEDVPSSDKNKLGPTDDVPEWFQQVPLKKTIHVIVQRPPPDPQYLPQKKKIRIEEGWKPFTASDGIRVDLPPSWIDILASTEFVPEPRAAFDHLNDDLRAGDAIIVPSMGQIPKDFGLYGQGHKLLVTEQMLELWDEIHRDQERTYRRILSGPMGVGKSYLSYFLAARAYAEGWLVLYMSDAGELDRDDENESALQVVKRFLALNKDVLTGAELAMLLNDYDGTRNISRNAMSVIFGTLLKSRDRKTLLLVDEHGKLFRKEPYIPDKFRSLVPLLLYNWWGEDAKGSRVVFTGTAHAKYEMEILEESYRFMSVVFVGPLSRHVFSKLLDMYPRLAAPAIRKEVTAITNCVPRELVHLSDYLELFPDPIAIDNLQVWSSKRTKVFLSTAKTYYDSRTPFRKNDFYEALVHTFLGSTSMVDFEWDFLDLGLIYRCKDVGRIGTQHHILCRPAQRALLELFKNMPLPDAIKTRICDGSLNGNEFEEALYHQLICTAKPIELKTTDLNGRHPSTILLDFSHYETLRAGMTSLGSGHEKVLTRGYCNHPRFDFMLGPVFIQVSVSDFAKHNKDSADFSIAFTARDINGTNQIERYLNDLYGPGHSAKIEHNKFVVTRNGEDVLGFNVVYIRGSPGQPSHPKLAKQFPDVRHISFEAVIESLFKNIVTSQPSNQNNTDVQKLVVDCLQDASHLAADKKREAQRLIGVFVETLRDRMNAAENKLRTKLLLEKPPDEVDDSSKSSESSTDLDDKSSHQEGFLHSSLIFLYSGNYPRKRGEGFDFDNIVPKDNIKDKDKSQIKGTGVGAVLNDFIDWLTEKSFYKPKRGRGELNETMLYTPTYLVRSVAGQLAIELNKVYGHGSHELYKKTEGSSADFFENTVSAHALMVELPAWSVRLEVPGVQPYKISYLQIGRVVSKNTNNQNFAFSTRVFVDLRQTRLEVDGSWPGSQILFQQLQDRFQDFCTRYDQYKQSQTRGVQPKSSDDTIARLRAPGSFNRYRTVESPAPVSKDSESFPQRPPTVSLEPTASTSSDPERRGNVAHDSPPKAKQLVWKPPKKASESPDDTSTSSTKKDSKKKDAKAKKTREKPSSNEGSNSHAEKGKQSLVRSLGWHHPISSLEVGTLKTNIDRVLTDRPDLQLEVINCISEGSELAVDIKRKAQGLIGGFLEKLRNRMKAAEESKRQELRKSGKTMSESERLEARRDAVTMDERDTLDYLCERVEPKVNKCGDDDVDDNQEVSGDLDTEGKGNKYFQFLLSFLAYLYSRNLPDKNSKIGKVVKTFINILVGLQLFDICKNRNELNERMPFTASYLVRSVAGQLSVELKKMYKNGTHLLYDQVKTLKDKGRLEDHIDIRIQENISAAENYLTLNELIPNSWRLAPITSSQQPFVTFSERELALFFWKRPLLKQRLVELAFSDEDSTTLTSAKDLEDWIGGREPGVIVKKFISDIDPDGLSNRQKRKTGHRGAIKLLSLGQIRDHLELVEETKPKDYHYSGYVPQGSIRTDGFLVQVMAFKLHERQDARFKRLAEEDMPSRITTTVAGVNGFLQEIRNVIKSEQDIKELWPGKDVDRMKILTLDGSQVCVVGAFAHLPNGLGGKEKAEEESSMDGIITTNQESTSLASQGLASVDPVPASASTITSAQPPVTDSLVTISRPAYCNLAVKQKAVYQPTFRFRRWLENEKMATPQGDEEKSITYIETHLPPLRGQDASVIEYVTELEQVEQWLKKFYTGDDHRYQRHRWDMARTRQAEYQTIAERLLGIVGGSLGRRVEDNKDTDPILIGVGLGQFASKSRLSSLHSTFLSYFIQKIYHHRDVMAAENMSKIALGHLVRQERPDYLQPINADGSYPWKARSGEGSGTSSSSMATGSTPTNRVPGRRKRAIPPSSQDQGRKGKSARA</sequence>
<dbReference type="OrthoDB" id="2303713at2759"/>
<evidence type="ECO:0000256" key="1">
    <source>
        <dbReference type="ARBA" id="ARBA00004340"/>
    </source>
</evidence>
<evidence type="ECO:0000313" key="6">
    <source>
        <dbReference type="EMBL" id="KAG9068928.1"/>
    </source>
</evidence>
<name>A0A9P7XYD8_9FUNG</name>
<feature type="region of interest" description="Disordered" evidence="4">
    <location>
        <begin position="1058"/>
        <end position="1171"/>
    </location>
</feature>
<dbReference type="Proteomes" id="UP000707451">
    <property type="component" value="Unassembled WGS sequence"/>
</dbReference>
<protein>
    <recommendedName>
        <fullName evidence="5">Crinkler effector protein N-terminal domain-containing protein</fullName>
    </recommendedName>
</protein>
<gene>
    <name evidence="6" type="ORF">KI688_011224</name>
</gene>
<dbReference type="EMBL" id="JAHRHY010000006">
    <property type="protein sequence ID" value="KAG9068928.1"/>
    <property type="molecule type" value="Genomic_DNA"/>
</dbReference>
<dbReference type="GO" id="GO:0005576">
    <property type="term" value="C:extracellular region"/>
    <property type="evidence" value="ECO:0007669"/>
    <property type="project" value="UniProtKB-SubCell"/>
</dbReference>
<organism evidence="6 7">
    <name type="scientific">Linnemannia hyalina</name>
    <dbReference type="NCBI Taxonomy" id="64524"/>
    <lineage>
        <taxon>Eukaryota</taxon>
        <taxon>Fungi</taxon>
        <taxon>Fungi incertae sedis</taxon>
        <taxon>Mucoromycota</taxon>
        <taxon>Mortierellomycotina</taxon>
        <taxon>Mortierellomycetes</taxon>
        <taxon>Mortierellales</taxon>
        <taxon>Mortierellaceae</taxon>
        <taxon>Linnemannia</taxon>
    </lineage>
</organism>
<feature type="compositionally biased region" description="Low complexity" evidence="4">
    <location>
        <begin position="1925"/>
        <end position="1938"/>
    </location>
</feature>
<evidence type="ECO:0000259" key="5">
    <source>
        <dbReference type="Pfam" id="PF20147"/>
    </source>
</evidence>
<dbReference type="InterPro" id="IPR045379">
    <property type="entry name" value="Crinkler_N"/>
</dbReference>
<comment type="caution">
    <text evidence="6">The sequence shown here is derived from an EMBL/GenBank/DDBJ whole genome shotgun (WGS) entry which is preliminary data.</text>
</comment>
<dbReference type="Pfam" id="PF20147">
    <property type="entry name" value="Crinkler"/>
    <property type="match status" value="1"/>
</dbReference>